<evidence type="ECO:0000313" key="5">
    <source>
        <dbReference type="Proteomes" id="UP000307440"/>
    </source>
</evidence>
<accession>A0A5C3LBI2</accession>
<dbReference type="InterPro" id="IPR056884">
    <property type="entry name" value="NPHP3-like_N"/>
</dbReference>
<dbReference type="GO" id="GO:0016020">
    <property type="term" value="C:membrane"/>
    <property type="evidence" value="ECO:0007669"/>
    <property type="project" value="InterPro"/>
</dbReference>
<dbReference type="SUPFAM" id="SSF52540">
    <property type="entry name" value="P-loop containing nucleoside triphosphate hydrolases"/>
    <property type="match status" value="1"/>
</dbReference>
<keyword evidence="2" id="KW-0040">ANK repeat</keyword>
<organism evidence="4 5">
    <name type="scientific">Coprinopsis marcescibilis</name>
    <name type="common">Agaric fungus</name>
    <name type="synonym">Psathyrella marcescibilis</name>
    <dbReference type="NCBI Taxonomy" id="230819"/>
    <lineage>
        <taxon>Eukaryota</taxon>
        <taxon>Fungi</taxon>
        <taxon>Dikarya</taxon>
        <taxon>Basidiomycota</taxon>
        <taxon>Agaricomycotina</taxon>
        <taxon>Agaricomycetes</taxon>
        <taxon>Agaricomycetidae</taxon>
        <taxon>Agaricales</taxon>
        <taxon>Agaricineae</taxon>
        <taxon>Psathyrellaceae</taxon>
        <taxon>Coprinopsis</taxon>
    </lineage>
</organism>
<feature type="non-terminal residue" evidence="4">
    <location>
        <position position="815"/>
    </location>
</feature>
<dbReference type="InterPro" id="IPR036770">
    <property type="entry name" value="Ankyrin_rpt-contain_sf"/>
</dbReference>
<dbReference type="InterPro" id="IPR027417">
    <property type="entry name" value="P-loop_NTPase"/>
</dbReference>
<proteinExistence type="predicted"/>
<dbReference type="Pfam" id="PF22939">
    <property type="entry name" value="WHD_GPIID"/>
    <property type="match status" value="1"/>
</dbReference>
<feature type="repeat" description="ANK" evidence="2">
    <location>
        <begin position="726"/>
        <end position="759"/>
    </location>
</feature>
<dbReference type="PANTHER" id="PTHR10039:SF15">
    <property type="entry name" value="NACHT DOMAIN-CONTAINING PROTEIN"/>
    <property type="match status" value="1"/>
</dbReference>
<dbReference type="AlphaFoldDB" id="A0A5C3LBI2"/>
<dbReference type="Pfam" id="PF12796">
    <property type="entry name" value="Ank_2"/>
    <property type="match status" value="1"/>
</dbReference>
<dbReference type="PROSITE" id="PS00276">
    <property type="entry name" value="CHANNEL_COLICIN"/>
    <property type="match status" value="1"/>
</dbReference>
<sequence>MLDIVPHPNAVSSPSPLPHCIFAIDLPLVLSTGTFVGEMGNKFAKPAWVVDKRGKRRKPSTLGGEHNVPVVKVLEGAHGVQVNAPITVAGRDVNNVYNVYYNSSESAANKDADDALLLKILEYLGELNFRKIFNENLAKRTPETGRGVIESDWFREWLMDLLGGIVWGTGMPGAGKTVLACIVIEYLQKFVEKSKSQDICLLFAFCRYTEPLMVIDILLAILRQLLERHPQVLPYVKPIYERHKRENTRPSEAEVVDLLRQIASSGLFRRTFYILDGLDEAASDIQVDLLEILSSLPVNFFITSRPLDSIKDLVPNARFITIIASDLDIALLIDQKIHRMPVLRKLLMDSATLKAKVVSMITSKSSGMFLLTSLHLDMLKGCTNESQVRKALEGLPRGMDGMYDVTMDRIKALPEHEADLAKRVLFWVAYAQRPLTVEELVLAVSVCPETFRFDDELQPAGIDSILSLCCGLLVQVEATINSSSGQKKLVRLVHYSAAEYLAKTLKLHYPDDPHALITSTCTAFLRYYGFHNMSSQGSGDGDGPWDPLHEKRIAMASYPYEYWGLHARKCRLIPASAWAFLDDCKQYPWFYSDSNPAFWHHKLPSHPNHHAGLNRIEVLQSTHVAAAYGIREYFNRFESKQWNTQARVETNVLNRMGSAGSTPLILASMTGSEDVVAFLMGVKGLHVSSTDLLGHTALFAAVANRHASVTIIKLGSTLDINAKDANGRTALAHAVSRGSREIVTMLLEVKGVDCNCVDTRGWTPLMIAVESGRDAVVALLLELQGVDYNCVDAKGQTALMIAVERGYDDTAALLL</sequence>
<dbReference type="GO" id="GO:0140911">
    <property type="term" value="F:pore-forming activity"/>
    <property type="evidence" value="ECO:0007669"/>
    <property type="project" value="InterPro"/>
</dbReference>
<keyword evidence="5" id="KW-1185">Reference proteome</keyword>
<dbReference type="OrthoDB" id="194358at2759"/>
<dbReference type="Proteomes" id="UP000307440">
    <property type="component" value="Unassembled WGS sequence"/>
</dbReference>
<dbReference type="Gene3D" id="3.40.50.300">
    <property type="entry name" value="P-loop containing nucleotide triphosphate hydrolases"/>
    <property type="match status" value="1"/>
</dbReference>
<dbReference type="SUPFAM" id="SSF48403">
    <property type="entry name" value="Ankyrin repeat"/>
    <property type="match status" value="1"/>
</dbReference>
<feature type="repeat" description="ANK" evidence="2">
    <location>
        <begin position="760"/>
        <end position="793"/>
    </location>
</feature>
<protein>
    <recommendedName>
        <fullName evidence="3">Channel forming colicins domain-containing protein</fullName>
    </recommendedName>
</protein>
<reference evidence="4 5" key="1">
    <citation type="journal article" date="2019" name="Nat. Ecol. Evol.">
        <title>Megaphylogeny resolves global patterns of mushroom evolution.</title>
        <authorList>
            <person name="Varga T."/>
            <person name="Krizsan K."/>
            <person name="Foldi C."/>
            <person name="Dima B."/>
            <person name="Sanchez-Garcia M."/>
            <person name="Sanchez-Ramirez S."/>
            <person name="Szollosi G.J."/>
            <person name="Szarkandi J.G."/>
            <person name="Papp V."/>
            <person name="Albert L."/>
            <person name="Andreopoulos W."/>
            <person name="Angelini C."/>
            <person name="Antonin V."/>
            <person name="Barry K.W."/>
            <person name="Bougher N.L."/>
            <person name="Buchanan P."/>
            <person name="Buyck B."/>
            <person name="Bense V."/>
            <person name="Catcheside P."/>
            <person name="Chovatia M."/>
            <person name="Cooper J."/>
            <person name="Damon W."/>
            <person name="Desjardin D."/>
            <person name="Finy P."/>
            <person name="Geml J."/>
            <person name="Haridas S."/>
            <person name="Hughes K."/>
            <person name="Justo A."/>
            <person name="Karasinski D."/>
            <person name="Kautmanova I."/>
            <person name="Kiss B."/>
            <person name="Kocsube S."/>
            <person name="Kotiranta H."/>
            <person name="LaButti K.M."/>
            <person name="Lechner B.E."/>
            <person name="Liimatainen K."/>
            <person name="Lipzen A."/>
            <person name="Lukacs Z."/>
            <person name="Mihaltcheva S."/>
            <person name="Morgado L.N."/>
            <person name="Niskanen T."/>
            <person name="Noordeloos M.E."/>
            <person name="Ohm R.A."/>
            <person name="Ortiz-Santana B."/>
            <person name="Ovrebo C."/>
            <person name="Racz N."/>
            <person name="Riley R."/>
            <person name="Savchenko A."/>
            <person name="Shiryaev A."/>
            <person name="Soop K."/>
            <person name="Spirin V."/>
            <person name="Szebenyi C."/>
            <person name="Tomsovsky M."/>
            <person name="Tulloss R.E."/>
            <person name="Uehling J."/>
            <person name="Grigoriev I.V."/>
            <person name="Vagvolgyi C."/>
            <person name="Papp T."/>
            <person name="Martin F.M."/>
            <person name="Miettinen O."/>
            <person name="Hibbett D.S."/>
            <person name="Nagy L.G."/>
        </authorList>
    </citation>
    <scope>NUCLEOTIDE SEQUENCE [LARGE SCALE GENOMIC DNA]</scope>
    <source>
        <strain evidence="4 5">CBS 121175</strain>
    </source>
</reference>
<dbReference type="PANTHER" id="PTHR10039">
    <property type="entry name" value="AMELOGENIN"/>
    <property type="match status" value="1"/>
</dbReference>
<dbReference type="PROSITE" id="PS50297">
    <property type="entry name" value="ANK_REP_REGION"/>
    <property type="match status" value="2"/>
</dbReference>
<dbReference type="GO" id="GO:0050829">
    <property type="term" value="P:defense response to Gram-negative bacterium"/>
    <property type="evidence" value="ECO:0007669"/>
    <property type="project" value="InterPro"/>
</dbReference>
<dbReference type="InterPro" id="IPR054471">
    <property type="entry name" value="GPIID_WHD"/>
</dbReference>
<dbReference type="STRING" id="230819.A0A5C3LBI2"/>
<evidence type="ECO:0000256" key="2">
    <source>
        <dbReference type="PROSITE-ProRule" id="PRU00023"/>
    </source>
</evidence>
<keyword evidence="1" id="KW-0677">Repeat</keyword>
<evidence type="ECO:0000256" key="1">
    <source>
        <dbReference type="ARBA" id="ARBA00022737"/>
    </source>
</evidence>
<feature type="domain" description="Channel forming colicins" evidence="3">
    <location>
        <begin position="759"/>
        <end position="770"/>
    </location>
</feature>
<dbReference type="Gene3D" id="1.25.40.20">
    <property type="entry name" value="Ankyrin repeat-containing domain"/>
    <property type="match status" value="1"/>
</dbReference>
<gene>
    <name evidence="4" type="ORF">FA15DRAFT_617116</name>
</gene>
<evidence type="ECO:0000313" key="4">
    <source>
        <dbReference type="EMBL" id="TFK25658.1"/>
    </source>
</evidence>
<dbReference type="GO" id="GO:0031640">
    <property type="term" value="P:killing of cells of another organism"/>
    <property type="evidence" value="ECO:0007669"/>
    <property type="project" value="InterPro"/>
</dbReference>
<dbReference type="InterPro" id="IPR002110">
    <property type="entry name" value="Ankyrin_rpt"/>
</dbReference>
<feature type="repeat" description="ANK" evidence="2">
    <location>
        <begin position="794"/>
        <end position="815"/>
    </location>
</feature>
<name>A0A5C3LBI2_COPMA</name>
<dbReference type="Pfam" id="PF24883">
    <property type="entry name" value="NPHP3_N"/>
    <property type="match status" value="1"/>
</dbReference>
<dbReference type="PROSITE" id="PS50088">
    <property type="entry name" value="ANK_REPEAT"/>
    <property type="match status" value="3"/>
</dbReference>
<dbReference type="EMBL" id="ML210183">
    <property type="protein sequence ID" value="TFK25658.1"/>
    <property type="molecule type" value="Genomic_DNA"/>
</dbReference>
<dbReference type="InterPro" id="IPR000293">
    <property type="entry name" value="Channel_colicin_C"/>
</dbReference>
<evidence type="ECO:0000259" key="3">
    <source>
        <dbReference type="PROSITE" id="PS00276"/>
    </source>
</evidence>
<dbReference type="SMART" id="SM00248">
    <property type="entry name" value="ANK"/>
    <property type="match status" value="4"/>
</dbReference>